<dbReference type="SUPFAM" id="SSF53448">
    <property type="entry name" value="Nucleotide-diphospho-sugar transferases"/>
    <property type="match status" value="1"/>
</dbReference>
<keyword evidence="1" id="KW-1003">Cell membrane</keyword>
<evidence type="ECO:0000256" key="4">
    <source>
        <dbReference type="ARBA" id="ARBA00022692"/>
    </source>
</evidence>
<evidence type="ECO:0000313" key="11">
    <source>
        <dbReference type="EMBL" id="QNO42741.1"/>
    </source>
</evidence>
<evidence type="ECO:0000259" key="9">
    <source>
        <dbReference type="Pfam" id="PF00535"/>
    </source>
</evidence>
<dbReference type="GO" id="GO:0005886">
    <property type="term" value="C:plasma membrane"/>
    <property type="evidence" value="ECO:0007669"/>
    <property type="project" value="TreeGrafter"/>
</dbReference>
<feature type="domain" description="Glycosyltransferase 2-like" evidence="9">
    <location>
        <begin position="11"/>
        <end position="171"/>
    </location>
</feature>
<dbReference type="EMBL" id="MT630760">
    <property type="protein sequence ID" value="QNO42741.1"/>
    <property type="molecule type" value="Genomic_DNA"/>
</dbReference>
<feature type="transmembrane region" description="Helical" evidence="8">
    <location>
        <begin position="276"/>
        <end position="300"/>
    </location>
</feature>
<dbReference type="InterPro" id="IPR050256">
    <property type="entry name" value="Glycosyltransferase_2"/>
</dbReference>
<dbReference type="EMBL" id="MT630670">
    <property type="protein sequence ID" value="QNO41764.1"/>
    <property type="molecule type" value="Genomic_DNA"/>
</dbReference>
<gene>
    <name evidence="10" type="primary">arnC</name>
    <name evidence="11" type="ORF">BPAOADCO_00005</name>
    <name evidence="10" type="ORF">PIKABMHP_00005</name>
</gene>
<dbReference type="CDD" id="cd04187">
    <property type="entry name" value="DPM1_like_bac"/>
    <property type="match status" value="1"/>
</dbReference>
<dbReference type="PANTHER" id="PTHR48090">
    <property type="entry name" value="UNDECAPRENYL-PHOSPHATE 4-DEOXY-4-FORMAMIDO-L-ARABINOSE TRANSFERASE-RELATED"/>
    <property type="match status" value="1"/>
</dbReference>
<dbReference type="InterPro" id="IPR029044">
    <property type="entry name" value="Nucleotide-diphossugar_trans"/>
</dbReference>
<dbReference type="EC" id="2.4.2.53" evidence="10"/>
<reference evidence="10" key="1">
    <citation type="submission" date="2020-06" db="EMBL/GenBank/DDBJ databases">
        <title>Unique genomic features of the anaerobic methanotrophic archaea.</title>
        <authorList>
            <person name="Chadwick G.L."/>
            <person name="Skennerton C.T."/>
            <person name="Laso-Perez R."/>
            <person name="Leu A.O."/>
            <person name="Speth D.R."/>
            <person name="Yu H."/>
            <person name="Morgan-Lang C."/>
            <person name="Hatzenpichler R."/>
            <person name="Goudeau D."/>
            <person name="Malmstrom R."/>
            <person name="Brazelton W.J."/>
            <person name="Woyke T."/>
            <person name="Hallam S.J."/>
            <person name="Tyson G.W."/>
            <person name="Wegener G."/>
            <person name="Boetius A."/>
            <person name="Orphan V."/>
        </authorList>
    </citation>
    <scope>NUCLEOTIDE SEQUENCE</scope>
</reference>
<keyword evidence="2 10" id="KW-0328">Glycosyltransferase</keyword>
<dbReference type="GO" id="GO:0099621">
    <property type="term" value="F:undecaprenyl-phosphate 4-deoxy-4-formamido-L-arabinose transferase activity"/>
    <property type="evidence" value="ECO:0007669"/>
    <property type="project" value="UniProtKB-EC"/>
</dbReference>
<dbReference type="AlphaFoldDB" id="A0A7G9Y180"/>
<dbReference type="InterPro" id="IPR001173">
    <property type="entry name" value="Glyco_trans_2-like"/>
</dbReference>
<keyword evidence="7 8" id="KW-0472">Membrane</keyword>
<evidence type="ECO:0000256" key="1">
    <source>
        <dbReference type="ARBA" id="ARBA00022475"/>
    </source>
</evidence>
<sequence length="319" mass="36667">MDEKQKSVEISIVIPIYNEEANLKELHTKLIGIIPSITENYEIIFVDDASTDDSFGILKEINKEDKKVKVIKFRRNFGQSAAISAGFDHSKGDVIITMDGDLQNDPEDIPKLLEKLEKEDYDVVCGWRFDRADSVLKKAFSRMANRLRRRFTAEDIHDSGCTLRVYKKECLYDLELYGEMHRYIPALLLWKGYKIGEAKVRHHKRMYGKTKYTWKRVVKGFLDLTVVIFWQKFSARPIHIFGGLGLVLSIVGGIVGLYLVISRLFFGVSLTDRPLFMVAIFMVVIGSQFVVSGVLADIMLKVYYGLNERKQYLVEAMVE</sequence>
<keyword evidence="6 8" id="KW-1133">Transmembrane helix</keyword>
<name>A0A7G9Y180_9EURY</name>
<dbReference type="Pfam" id="PF00535">
    <property type="entry name" value="Glycos_transf_2"/>
    <property type="match status" value="1"/>
</dbReference>
<evidence type="ECO:0000313" key="10">
    <source>
        <dbReference type="EMBL" id="QNO41764.1"/>
    </source>
</evidence>
<organism evidence="10">
    <name type="scientific">Candidatus Methanogaster sp. ANME-2c ERB4</name>
    <dbReference type="NCBI Taxonomy" id="2759911"/>
    <lineage>
        <taxon>Archaea</taxon>
        <taxon>Methanobacteriati</taxon>
        <taxon>Methanobacteriota</taxon>
        <taxon>Stenosarchaea group</taxon>
        <taxon>Methanomicrobia</taxon>
        <taxon>Methanosarcinales</taxon>
        <taxon>ANME-2 cluster</taxon>
        <taxon>Candidatus Methanogasteraceae</taxon>
        <taxon>Candidatus Methanogaster</taxon>
    </lineage>
</organism>
<dbReference type="Gene3D" id="3.90.550.10">
    <property type="entry name" value="Spore Coat Polysaccharide Biosynthesis Protein SpsA, Chain A"/>
    <property type="match status" value="1"/>
</dbReference>
<keyword evidence="5" id="KW-0448">Lipopolysaccharide biosynthesis</keyword>
<keyword evidence="3 10" id="KW-0808">Transferase</keyword>
<evidence type="ECO:0000256" key="6">
    <source>
        <dbReference type="ARBA" id="ARBA00022989"/>
    </source>
</evidence>
<evidence type="ECO:0000256" key="2">
    <source>
        <dbReference type="ARBA" id="ARBA00022676"/>
    </source>
</evidence>
<evidence type="ECO:0000256" key="7">
    <source>
        <dbReference type="ARBA" id="ARBA00023136"/>
    </source>
</evidence>
<protein>
    <submittedName>
        <fullName evidence="10">Undecaprenyl-phosphate 4-deoxy-4-formamido-L-arabinose transferase</fullName>
        <ecNumber evidence="10">2.4.2.53</ecNumber>
    </submittedName>
</protein>
<evidence type="ECO:0000256" key="5">
    <source>
        <dbReference type="ARBA" id="ARBA00022985"/>
    </source>
</evidence>
<keyword evidence="4 8" id="KW-0812">Transmembrane</keyword>
<evidence type="ECO:0000256" key="8">
    <source>
        <dbReference type="SAM" id="Phobius"/>
    </source>
</evidence>
<accession>A0A7G9Y180</accession>
<dbReference type="PANTHER" id="PTHR48090:SF3">
    <property type="entry name" value="UNDECAPRENYL-PHOSPHATE 4-DEOXY-4-FORMAMIDO-L-ARABINOSE TRANSFERASE"/>
    <property type="match status" value="1"/>
</dbReference>
<feature type="transmembrane region" description="Helical" evidence="8">
    <location>
        <begin position="238"/>
        <end position="261"/>
    </location>
</feature>
<evidence type="ECO:0000256" key="3">
    <source>
        <dbReference type="ARBA" id="ARBA00022679"/>
    </source>
</evidence>
<proteinExistence type="predicted"/>